<dbReference type="EMBL" id="VTPC01090245">
    <property type="protein sequence ID" value="KAF2883998.1"/>
    <property type="molecule type" value="Genomic_DNA"/>
</dbReference>
<reference evidence="1" key="1">
    <citation type="submission" date="2019-08" db="EMBL/GenBank/DDBJ databases">
        <title>The genome of the North American firefly Photinus pyralis.</title>
        <authorList>
            <consortium name="Photinus pyralis genome working group"/>
            <person name="Fallon T.R."/>
            <person name="Sander Lower S.E."/>
            <person name="Weng J.-K."/>
        </authorList>
    </citation>
    <scope>NUCLEOTIDE SEQUENCE</scope>
    <source>
        <strain evidence="1">TRF0915ILg1</strain>
        <tissue evidence="1">Whole body</tissue>
    </source>
</reference>
<protein>
    <submittedName>
        <fullName evidence="1">Uncharacterized protein</fullName>
    </submittedName>
</protein>
<name>A0A8K0CGA9_IGNLU</name>
<organism evidence="1 2">
    <name type="scientific">Ignelater luminosus</name>
    <name type="common">Cucubano</name>
    <name type="synonym">Pyrophorus luminosus</name>
    <dbReference type="NCBI Taxonomy" id="2038154"/>
    <lineage>
        <taxon>Eukaryota</taxon>
        <taxon>Metazoa</taxon>
        <taxon>Ecdysozoa</taxon>
        <taxon>Arthropoda</taxon>
        <taxon>Hexapoda</taxon>
        <taxon>Insecta</taxon>
        <taxon>Pterygota</taxon>
        <taxon>Neoptera</taxon>
        <taxon>Endopterygota</taxon>
        <taxon>Coleoptera</taxon>
        <taxon>Polyphaga</taxon>
        <taxon>Elateriformia</taxon>
        <taxon>Elateroidea</taxon>
        <taxon>Elateridae</taxon>
        <taxon>Agrypninae</taxon>
        <taxon>Pyrophorini</taxon>
        <taxon>Ignelater</taxon>
    </lineage>
</organism>
<gene>
    <name evidence="1" type="ORF">ILUMI_22172</name>
</gene>
<accession>A0A8K0CGA9</accession>
<keyword evidence="2" id="KW-1185">Reference proteome</keyword>
<dbReference type="Proteomes" id="UP000801492">
    <property type="component" value="Unassembled WGS sequence"/>
</dbReference>
<comment type="caution">
    <text evidence="1">The sequence shown here is derived from an EMBL/GenBank/DDBJ whole genome shotgun (WGS) entry which is preliminary data.</text>
</comment>
<evidence type="ECO:0000313" key="2">
    <source>
        <dbReference type="Proteomes" id="UP000801492"/>
    </source>
</evidence>
<proteinExistence type="predicted"/>
<sequence>MEVWERFGLLHSCEDTRKLKKTSRSEDPSRIYNADEMGFALDSKSGSVLGPAKSEDFYGKKSNAEKEQITACDILCNGIIHIALFPNARHTLQPADMLIPKPLKMAEPEINF</sequence>
<dbReference type="AlphaFoldDB" id="A0A8K0CGA9"/>
<evidence type="ECO:0000313" key="1">
    <source>
        <dbReference type="EMBL" id="KAF2883998.1"/>
    </source>
</evidence>